<evidence type="ECO:0000256" key="3">
    <source>
        <dbReference type="ARBA" id="ARBA00023136"/>
    </source>
</evidence>
<dbReference type="Pfam" id="PF00672">
    <property type="entry name" value="HAMP"/>
    <property type="match status" value="1"/>
</dbReference>
<proteinExistence type="inferred from homology"/>
<comment type="caution">
    <text evidence="10">The sequence shown here is derived from an EMBL/GenBank/DDBJ whole genome shotgun (WGS) entry which is preliminary data.</text>
</comment>
<dbReference type="SMART" id="SM00283">
    <property type="entry name" value="MA"/>
    <property type="match status" value="1"/>
</dbReference>
<evidence type="ECO:0000259" key="9">
    <source>
        <dbReference type="PROSITE" id="PS50885"/>
    </source>
</evidence>
<protein>
    <submittedName>
        <fullName evidence="10">Methyl-accepting chemotaxis protein</fullName>
    </submittedName>
</protein>
<dbReference type="CDD" id="cd06225">
    <property type="entry name" value="HAMP"/>
    <property type="match status" value="1"/>
</dbReference>
<evidence type="ECO:0000256" key="1">
    <source>
        <dbReference type="ARBA" id="ARBA00004236"/>
    </source>
</evidence>
<evidence type="ECO:0000256" key="5">
    <source>
        <dbReference type="ARBA" id="ARBA00029447"/>
    </source>
</evidence>
<reference evidence="10 11" key="1">
    <citation type="submission" date="2023-12" db="EMBL/GenBank/DDBJ databases">
        <title>Whole genome sequencing of Paenibacillus phoenicis isolated from the Phoenix Mars Lander spacecraft assembly facility.</title>
        <authorList>
            <person name="Garcia A."/>
            <person name="Venkateswaran K."/>
        </authorList>
    </citation>
    <scope>NUCLEOTIDE SEQUENCE [LARGE SCALE GENOMIC DNA]</scope>
    <source>
        <strain evidence="10 11">3PO2SA</strain>
    </source>
</reference>
<keyword evidence="4 6" id="KW-0807">Transducer</keyword>
<evidence type="ECO:0000256" key="7">
    <source>
        <dbReference type="SAM" id="Phobius"/>
    </source>
</evidence>
<dbReference type="Gene3D" id="6.10.340.10">
    <property type="match status" value="1"/>
</dbReference>
<organism evidence="10 11">
    <name type="scientific">Paenibacillus phoenicis</name>
    <dbReference type="NCBI Taxonomy" id="554117"/>
    <lineage>
        <taxon>Bacteria</taxon>
        <taxon>Bacillati</taxon>
        <taxon>Bacillota</taxon>
        <taxon>Bacilli</taxon>
        <taxon>Bacillales</taxon>
        <taxon>Paenibacillaceae</taxon>
        <taxon>Paenibacillus</taxon>
    </lineage>
</organism>
<dbReference type="SMART" id="SM00304">
    <property type="entry name" value="HAMP"/>
    <property type="match status" value="2"/>
</dbReference>
<evidence type="ECO:0000256" key="4">
    <source>
        <dbReference type="ARBA" id="ARBA00023224"/>
    </source>
</evidence>
<dbReference type="RefSeq" id="WP_260071045.1">
    <property type="nucleotide sequence ID" value="NZ_CBCSKM010000001.1"/>
</dbReference>
<keyword evidence="7" id="KW-1133">Transmembrane helix</keyword>
<evidence type="ECO:0000256" key="2">
    <source>
        <dbReference type="ARBA" id="ARBA00022475"/>
    </source>
</evidence>
<dbReference type="InterPro" id="IPR004089">
    <property type="entry name" value="MCPsignal_dom"/>
</dbReference>
<dbReference type="CDD" id="cd11386">
    <property type="entry name" value="MCP_signal"/>
    <property type="match status" value="1"/>
</dbReference>
<comment type="similarity">
    <text evidence="5">Belongs to the methyl-accepting chemotaxis (MCP) protein family.</text>
</comment>
<accession>A0ABU5PND1</accession>
<name>A0ABU5PND1_9BACL</name>
<evidence type="ECO:0000313" key="11">
    <source>
        <dbReference type="Proteomes" id="UP001292216"/>
    </source>
</evidence>
<evidence type="ECO:0000256" key="6">
    <source>
        <dbReference type="PROSITE-ProRule" id="PRU00284"/>
    </source>
</evidence>
<feature type="domain" description="HAMP" evidence="9">
    <location>
        <begin position="55"/>
        <end position="108"/>
    </location>
</feature>
<dbReference type="SUPFAM" id="SSF58104">
    <property type="entry name" value="Methyl-accepting chemotaxis protein (MCP) signaling domain"/>
    <property type="match status" value="1"/>
</dbReference>
<feature type="transmembrane region" description="Helical" evidence="7">
    <location>
        <begin position="34"/>
        <end position="54"/>
    </location>
</feature>
<dbReference type="Pfam" id="PF00015">
    <property type="entry name" value="MCPsignal"/>
    <property type="match status" value="1"/>
</dbReference>
<keyword evidence="2" id="KW-1003">Cell membrane</keyword>
<comment type="subcellular location">
    <subcellularLocation>
        <location evidence="1">Cell membrane</location>
    </subcellularLocation>
</comment>
<keyword evidence="11" id="KW-1185">Reference proteome</keyword>
<dbReference type="PANTHER" id="PTHR32089">
    <property type="entry name" value="METHYL-ACCEPTING CHEMOTAXIS PROTEIN MCPB"/>
    <property type="match status" value="1"/>
</dbReference>
<dbReference type="Proteomes" id="UP001292216">
    <property type="component" value="Unassembled WGS sequence"/>
</dbReference>
<feature type="domain" description="Methyl-accepting transducer" evidence="8">
    <location>
        <begin position="127"/>
        <end position="398"/>
    </location>
</feature>
<dbReference type="Gene3D" id="1.10.287.950">
    <property type="entry name" value="Methyl-accepting chemotaxis protein"/>
    <property type="match status" value="1"/>
</dbReference>
<dbReference type="InterPro" id="IPR003660">
    <property type="entry name" value="HAMP_dom"/>
</dbReference>
<keyword evidence="7" id="KW-0812">Transmembrane</keyword>
<dbReference type="PROSITE" id="PS50111">
    <property type="entry name" value="CHEMOTAXIS_TRANSDUC_2"/>
    <property type="match status" value="1"/>
</dbReference>
<keyword evidence="3 7" id="KW-0472">Membrane</keyword>
<dbReference type="EMBL" id="JAYERP010000001">
    <property type="protein sequence ID" value="MEA3571454.1"/>
    <property type="molecule type" value="Genomic_DNA"/>
</dbReference>
<gene>
    <name evidence="10" type="ORF">U9M73_15990</name>
</gene>
<evidence type="ECO:0000313" key="10">
    <source>
        <dbReference type="EMBL" id="MEA3571454.1"/>
    </source>
</evidence>
<dbReference type="PANTHER" id="PTHR32089:SF114">
    <property type="entry name" value="METHYL-ACCEPTING CHEMOTAXIS PROTEIN MCPB"/>
    <property type="match status" value="1"/>
</dbReference>
<dbReference type="PROSITE" id="PS50885">
    <property type="entry name" value="HAMP"/>
    <property type="match status" value="1"/>
</dbReference>
<sequence length="417" mass="44624">MQKRVRLALLLIPILLAVVPCILALVVNGGVEPTWYLITGISVVLAVLAAIVLIRMIAVPLERLTETAKHISEGDLTRRLDYLNRTDEIGAMANQYQRMVDHLRGIITSIRDTTNQVVTTSERLSAGAKQTVDTIGQVNGALQEIAAGSERQLSELEGGAQGMGEMSRQASQMSEQIVNLTETMEKTTAAAEEGNSSVLSVVEKMERIQQTVDELGEVIQTLGEHTANIGGIIEVITGIAQQTNLLALNASIEAARAGEEGRGFAVVASEVRKLAEGSEQSAKQIAELIGSVQAEVERAVVSMEEAKQGVHEGILAVDTSGRSFSRIRKAVRSAADKMEGLVASVKEMATGTEVAKDTIQGNRQISEELASKTQTISAAAEEQLASVEEIASSAAQLAQIAEQLKVKVDKFQMDRKS</sequence>
<evidence type="ECO:0000259" key="8">
    <source>
        <dbReference type="PROSITE" id="PS50111"/>
    </source>
</evidence>